<reference evidence="2" key="1">
    <citation type="journal article" date="2014" name="Int. J. Syst. Evol. Microbiol.">
        <title>Complete genome sequence of Corynebacterium casei LMG S-19264T (=DSM 44701T), isolated from a smear-ripened cheese.</title>
        <authorList>
            <consortium name="US DOE Joint Genome Institute (JGI-PGF)"/>
            <person name="Walter F."/>
            <person name="Albersmeier A."/>
            <person name="Kalinowski J."/>
            <person name="Ruckert C."/>
        </authorList>
    </citation>
    <scope>NUCLEOTIDE SEQUENCE</scope>
    <source>
        <strain evidence="2">JCM 13583</strain>
    </source>
</reference>
<dbReference type="Proteomes" id="UP000632195">
    <property type="component" value="Unassembled WGS sequence"/>
</dbReference>
<feature type="transmembrane region" description="Helical" evidence="1">
    <location>
        <begin position="114"/>
        <end position="143"/>
    </location>
</feature>
<feature type="transmembrane region" description="Helical" evidence="1">
    <location>
        <begin position="243"/>
        <end position="264"/>
    </location>
</feature>
<accession>A0AA37BS81</accession>
<dbReference type="EMBL" id="BMNY01000002">
    <property type="protein sequence ID" value="GGM76789.1"/>
    <property type="molecule type" value="Genomic_DNA"/>
</dbReference>
<evidence type="ECO:0000256" key="1">
    <source>
        <dbReference type="SAM" id="Phobius"/>
    </source>
</evidence>
<feature type="transmembrane region" description="Helical" evidence="1">
    <location>
        <begin position="12"/>
        <end position="34"/>
    </location>
</feature>
<feature type="transmembrane region" description="Helical" evidence="1">
    <location>
        <begin position="187"/>
        <end position="207"/>
    </location>
</feature>
<keyword evidence="1" id="KW-0472">Membrane</keyword>
<feature type="transmembrane region" description="Helical" evidence="1">
    <location>
        <begin position="213"/>
        <end position="231"/>
    </location>
</feature>
<feature type="transmembrane region" description="Helical" evidence="1">
    <location>
        <begin position="163"/>
        <end position="182"/>
    </location>
</feature>
<sequence>MVMIHPEVGINMAIFAMFFAILSTELMAASAFIFRYSEAEKKVTKYIIPIWEITGTFFVFYAVNLEALIPEIIPFVAYTFVAYILVFLILYVLRNASIISAEFIWKNRRIDRKLLYRAYSVITYVLGVIVLIIYTSVISGVGIDFPARTFNLASFVSFLPNDGFIIGSAVLLFGMASIYYALDVNRFLSLAVVLIGMVIAGVSYIHLGDVVHPYFLTIPVVLTIAAPIMQFSRKTEKFVHNKIAFQGLIAVSVFFLAYSAYPYLLGRTLNILTILNNSAMQTQVFYTTIVGGLILLALSVMYFDVYMKKGERGDIESTEA</sequence>
<dbReference type="RefSeq" id="WP_188681486.1">
    <property type="nucleotide sequence ID" value="NZ_BMNY01000002.1"/>
</dbReference>
<feature type="transmembrane region" description="Helical" evidence="1">
    <location>
        <begin position="46"/>
        <end position="63"/>
    </location>
</feature>
<evidence type="ECO:0008006" key="4">
    <source>
        <dbReference type="Google" id="ProtNLM"/>
    </source>
</evidence>
<name>A0AA37BS81_9ARCH</name>
<organism evidence="2 3">
    <name type="scientific">Thermogymnomonas acidicola</name>
    <dbReference type="NCBI Taxonomy" id="399579"/>
    <lineage>
        <taxon>Archaea</taxon>
        <taxon>Methanobacteriati</taxon>
        <taxon>Thermoplasmatota</taxon>
        <taxon>Thermoplasmata</taxon>
        <taxon>Thermoplasmatales</taxon>
        <taxon>Thermogymnomonas</taxon>
    </lineage>
</organism>
<evidence type="ECO:0000313" key="3">
    <source>
        <dbReference type="Proteomes" id="UP000632195"/>
    </source>
</evidence>
<feature type="transmembrane region" description="Helical" evidence="1">
    <location>
        <begin position="75"/>
        <end position="93"/>
    </location>
</feature>
<comment type="caution">
    <text evidence="2">The sequence shown here is derived from an EMBL/GenBank/DDBJ whole genome shotgun (WGS) entry which is preliminary data.</text>
</comment>
<gene>
    <name evidence="2" type="ORF">GCM10007108_13600</name>
</gene>
<proteinExistence type="predicted"/>
<keyword evidence="3" id="KW-1185">Reference proteome</keyword>
<feature type="transmembrane region" description="Helical" evidence="1">
    <location>
        <begin position="284"/>
        <end position="303"/>
    </location>
</feature>
<dbReference type="AlphaFoldDB" id="A0AA37BS81"/>
<keyword evidence="1" id="KW-0812">Transmembrane</keyword>
<keyword evidence="1" id="KW-1133">Transmembrane helix</keyword>
<protein>
    <recommendedName>
        <fullName evidence="4">Multipass membrane protein</fullName>
    </recommendedName>
</protein>
<evidence type="ECO:0000313" key="2">
    <source>
        <dbReference type="EMBL" id="GGM76789.1"/>
    </source>
</evidence>
<reference evidence="2" key="2">
    <citation type="submission" date="2022-09" db="EMBL/GenBank/DDBJ databases">
        <authorList>
            <person name="Sun Q."/>
            <person name="Ohkuma M."/>
        </authorList>
    </citation>
    <scope>NUCLEOTIDE SEQUENCE</scope>
    <source>
        <strain evidence="2">JCM 13583</strain>
    </source>
</reference>